<accession>A0A0F5EUY4</accession>
<dbReference type="KEGG" id="apag:EIA51_02140"/>
<dbReference type="GeneID" id="66255059"/>
<dbReference type="SUPFAM" id="SSF47413">
    <property type="entry name" value="lambda repressor-like DNA-binding domains"/>
    <property type="match status" value="1"/>
</dbReference>
<sequence>MTTHTNIQIINDHSGVPAFVVIPYPQYIAQQKLSQRDIDLSDAIPSEVVDLALDRNYSALRAWREYLGLTQIEIAKRLGITQAAYSQHEKAKYLRPTTRNKIANALGINPEQLDF</sequence>
<name>A0A0F5EUY4_AVIPA</name>
<dbReference type="EMBL" id="UFSW01000001">
    <property type="protein sequence ID" value="SUU98767.1"/>
    <property type="molecule type" value="Genomic_DNA"/>
</dbReference>
<dbReference type="Gene3D" id="1.10.260.40">
    <property type="entry name" value="lambda repressor-like DNA-binding domains"/>
    <property type="match status" value="1"/>
</dbReference>
<dbReference type="Proteomes" id="UP000254620">
    <property type="component" value="Unassembled WGS sequence"/>
</dbReference>
<dbReference type="RefSeq" id="WP_035688832.1">
    <property type="nucleotide sequence ID" value="NZ_CP034110.1"/>
</dbReference>
<dbReference type="AlphaFoldDB" id="A0A0F5EUY4"/>
<dbReference type="Pfam" id="PF01381">
    <property type="entry name" value="HTH_3"/>
    <property type="match status" value="1"/>
</dbReference>
<dbReference type="GO" id="GO:0003677">
    <property type="term" value="F:DNA binding"/>
    <property type="evidence" value="ECO:0007669"/>
    <property type="project" value="InterPro"/>
</dbReference>
<reference evidence="1 2" key="1">
    <citation type="submission" date="2018-06" db="EMBL/GenBank/DDBJ databases">
        <authorList>
            <consortium name="Pathogen Informatics"/>
            <person name="Doyle S."/>
        </authorList>
    </citation>
    <scope>NUCLEOTIDE SEQUENCE [LARGE SCALE GENOMIC DNA]</scope>
    <source>
        <strain evidence="1 2">NCTC10926</strain>
    </source>
</reference>
<protein>
    <submittedName>
        <fullName evidence="1">Helix-turn-helix domain</fullName>
    </submittedName>
</protein>
<dbReference type="InterPro" id="IPR001387">
    <property type="entry name" value="Cro/C1-type_HTH"/>
</dbReference>
<dbReference type="PROSITE" id="PS50943">
    <property type="entry name" value="HTH_CROC1"/>
    <property type="match status" value="1"/>
</dbReference>
<organism evidence="1 2">
    <name type="scientific">Avibacterium paragallinarum</name>
    <name type="common">Haemophilus gallinarum</name>
    <dbReference type="NCBI Taxonomy" id="728"/>
    <lineage>
        <taxon>Bacteria</taxon>
        <taxon>Pseudomonadati</taxon>
        <taxon>Pseudomonadota</taxon>
        <taxon>Gammaproteobacteria</taxon>
        <taxon>Pasteurellales</taxon>
        <taxon>Pasteurellaceae</taxon>
        <taxon>Avibacterium</taxon>
    </lineage>
</organism>
<proteinExistence type="predicted"/>
<evidence type="ECO:0000313" key="2">
    <source>
        <dbReference type="Proteomes" id="UP000254620"/>
    </source>
</evidence>
<dbReference type="CDD" id="cd00093">
    <property type="entry name" value="HTH_XRE"/>
    <property type="match status" value="1"/>
</dbReference>
<dbReference type="InterPro" id="IPR010982">
    <property type="entry name" value="Lambda_DNA-bd_dom_sf"/>
</dbReference>
<evidence type="ECO:0000313" key="1">
    <source>
        <dbReference type="EMBL" id="SUU98767.1"/>
    </source>
</evidence>
<dbReference type="SMART" id="SM00530">
    <property type="entry name" value="HTH_XRE"/>
    <property type="match status" value="1"/>
</dbReference>
<gene>
    <name evidence="1" type="ORF">NCTC10926_02209</name>
</gene>